<dbReference type="Proteomes" id="UP000001396">
    <property type="component" value="Unassembled WGS sequence"/>
</dbReference>
<dbReference type="GO" id="GO:0005737">
    <property type="term" value="C:cytoplasm"/>
    <property type="evidence" value="ECO:0007669"/>
    <property type="project" value="TreeGrafter"/>
</dbReference>
<keyword evidence="4" id="KW-1185">Reference proteome</keyword>
<dbReference type="Pfam" id="PF01920">
    <property type="entry name" value="Prefoldin_2"/>
    <property type="match status" value="1"/>
</dbReference>
<dbReference type="PANTHER" id="PTHR20903:SF0">
    <property type="entry name" value="PREFOLDIN SUBUNIT 1"/>
    <property type="match status" value="1"/>
</dbReference>
<reference evidence="3 4" key="1">
    <citation type="journal article" date="2011" name="Genome Res.">
        <title>Phylogeny-wide analysis of social amoeba genomes highlights ancient origins for complex intercellular communication.</title>
        <authorList>
            <person name="Heidel A.J."/>
            <person name="Lawal H.M."/>
            <person name="Felder M."/>
            <person name="Schilde C."/>
            <person name="Helps N.R."/>
            <person name="Tunggal B."/>
            <person name="Rivero F."/>
            <person name="John U."/>
            <person name="Schleicher M."/>
            <person name="Eichinger L."/>
            <person name="Platzer M."/>
            <person name="Noegel A.A."/>
            <person name="Schaap P."/>
            <person name="Gloeckner G."/>
        </authorList>
    </citation>
    <scope>NUCLEOTIDE SEQUENCE [LARGE SCALE GENOMIC DNA]</scope>
    <source>
        <strain evidence="4">ATCC 26659 / Pp 5 / PN500</strain>
    </source>
</reference>
<evidence type="ECO:0000313" key="3">
    <source>
        <dbReference type="EMBL" id="EFA81148.1"/>
    </source>
</evidence>
<organism evidence="3 4">
    <name type="scientific">Heterostelium pallidum (strain ATCC 26659 / Pp 5 / PN500)</name>
    <name type="common">Cellular slime mold</name>
    <name type="synonym">Polysphondylium pallidum</name>
    <dbReference type="NCBI Taxonomy" id="670386"/>
    <lineage>
        <taxon>Eukaryota</taxon>
        <taxon>Amoebozoa</taxon>
        <taxon>Evosea</taxon>
        <taxon>Eumycetozoa</taxon>
        <taxon>Dictyostelia</taxon>
        <taxon>Acytosteliales</taxon>
        <taxon>Acytosteliaceae</taxon>
        <taxon>Heterostelium</taxon>
    </lineage>
</organism>
<accession>D3BBW5</accession>
<dbReference type="GO" id="GO:0051082">
    <property type="term" value="F:unfolded protein binding"/>
    <property type="evidence" value="ECO:0007669"/>
    <property type="project" value="InterPro"/>
</dbReference>
<gene>
    <name evidence="3" type="primary">pfdn1</name>
    <name evidence="3" type="ORF">PPL_05985</name>
</gene>
<evidence type="ECO:0000256" key="2">
    <source>
        <dbReference type="ARBA" id="ARBA00023186"/>
    </source>
</evidence>
<dbReference type="FunCoup" id="D3BBW5">
    <property type="interactions" value="399"/>
</dbReference>
<dbReference type="SUPFAM" id="SSF46579">
    <property type="entry name" value="Prefoldin"/>
    <property type="match status" value="1"/>
</dbReference>
<dbReference type="InterPro" id="IPR002777">
    <property type="entry name" value="PFD_beta-like"/>
</dbReference>
<sequence length="119" mass="13914">MSDLEITDMQAFQEIREKLFNLNRNLNNIRQKIQVSDKDRQRCVITLKELETLPPNTKTYKSVGKMFLVAPKDTLKKELKKQVEKDEEDVKGLMNQGKYIDAQISETEKSLKELVITKK</sequence>
<dbReference type="STRING" id="670386.D3BBW5"/>
<comment type="caution">
    <text evidence="3">The sequence shown here is derived from an EMBL/GenBank/DDBJ whole genome shotgun (WGS) entry which is preliminary data.</text>
</comment>
<dbReference type="InParanoid" id="D3BBW5"/>
<name>D3BBW5_HETP5</name>
<evidence type="ECO:0000256" key="1">
    <source>
        <dbReference type="ARBA" id="ARBA00008045"/>
    </source>
</evidence>
<dbReference type="GeneID" id="31361469"/>
<dbReference type="GO" id="GO:0016272">
    <property type="term" value="C:prefoldin complex"/>
    <property type="evidence" value="ECO:0007669"/>
    <property type="project" value="InterPro"/>
</dbReference>
<dbReference type="GO" id="GO:0044183">
    <property type="term" value="F:protein folding chaperone"/>
    <property type="evidence" value="ECO:0007669"/>
    <property type="project" value="TreeGrafter"/>
</dbReference>
<evidence type="ECO:0000313" key="4">
    <source>
        <dbReference type="Proteomes" id="UP000001396"/>
    </source>
</evidence>
<dbReference type="Gene3D" id="1.10.287.370">
    <property type="match status" value="1"/>
</dbReference>
<protein>
    <submittedName>
        <fullName evidence="3">Prefoldin beta-like domain containing protein</fullName>
    </submittedName>
</protein>
<dbReference type="PANTHER" id="PTHR20903">
    <property type="entry name" value="PREFOLDIN SUBUNIT 1-RELATED"/>
    <property type="match status" value="1"/>
</dbReference>
<comment type="similarity">
    <text evidence="1">Belongs to the prefoldin subunit beta family.</text>
</comment>
<dbReference type="OMA" id="REMIQQK"/>
<dbReference type="InterPro" id="IPR009053">
    <property type="entry name" value="Prefoldin"/>
</dbReference>
<dbReference type="EMBL" id="ADBJ01000026">
    <property type="protein sequence ID" value="EFA81148.1"/>
    <property type="molecule type" value="Genomic_DNA"/>
</dbReference>
<dbReference type="AlphaFoldDB" id="D3BBW5"/>
<dbReference type="RefSeq" id="XP_020433266.1">
    <property type="nucleotide sequence ID" value="XM_020576854.1"/>
</dbReference>
<proteinExistence type="inferred from homology"/>
<keyword evidence="2" id="KW-0143">Chaperone</keyword>